<dbReference type="PANTHER" id="PTHR24220:SF659">
    <property type="entry name" value="TRANSPORTER, PUTATIVE-RELATED"/>
    <property type="match status" value="1"/>
</dbReference>
<keyword evidence="1" id="KW-1003">Cell membrane</keyword>
<evidence type="ECO:0000313" key="5">
    <source>
        <dbReference type="EMBL" id="MBC5765892.1"/>
    </source>
</evidence>
<comment type="caution">
    <text evidence="5">The sequence shown here is derived from an EMBL/GenBank/DDBJ whole genome shotgun (WGS) entry which is preliminary data.</text>
</comment>
<dbReference type="AlphaFoldDB" id="A0A923S684"/>
<dbReference type="SUPFAM" id="SSF52540">
    <property type="entry name" value="P-loop containing nucleoside triphosphate hydrolases"/>
    <property type="match status" value="1"/>
</dbReference>
<dbReference type="InterPro" id="IPR017871">
    <property type="entry name" value="ABC_transporter-like_CS"/>
</dbReference>
<reference evidence="5" key="1">
    <citation type="submission" date="2020-08" db="EMBL/GenBank/DDBJ databases">
        <title>Ramlibacter sp. GTP1 16S ribosomal RNA gene genome sequencing and assembly.</title>
        <authorList>
            <person name="Kang M."/>
        </authorList>
    </citation>
    <scope>NUCLEOTIDE SEQUENCE</scope>
    <source>
        <strain evidence="5">GTP1</strain>
    </source>
</reference>
<dbReference type="PROSITE" id="PS50893">
    <property type="entry name" value="ABC_TRANSPORTER_2"/>
    <property type="match status" value="1"/>
</dbReference>
<gene>
    <name evidence="5" type="ORF">H8R02_15595</name>
</gene>
<evidence type="ECO:0000313" key="6">
    <source>
        <dbReference type="Proteomes" id="UP000596827"/>
    </source>
</evidence>
<dbReference type="SMART" id="SM00382">
    <property type="entry name" value="AAA"/>
    <property type="match status" value="1"/>
</dbReference>
<dbReference type="InterPro" id="IPR027417">
    <property type="entry name" value="P-loop_NTPase"/>
</dbReference>
<sequence>MIRTHGLRYKYPAGPQLAFRDVELARGGVLLLQGRSGSGKSTWLSLVAGLLTPTQGDVEVAGQALAALSRGARDAWRARSVGFLPQKLHLSEALTVRANLALAFYAAGLPEDGARIDEVLARLGVGEVARRKPSQLSGGQAQRVALARSILMNPRVLLADEPTASLDDEAAAASLELLREVAQACGASLVVATHDVRVRNALADAVVYRLDATEPVAA</sequence>
<dbReference type="RefSeq" id="WP_187082359.1">
    <property type="nucleotide sequence ID" value="NZ_JACORU010000005.1"/>
</dbReference>
<dbReference type="InterPro" id="IPR015854">
    <property type="entry name" value="ABC_transpr_LolD-like"/>
</dbReference>
<protein>
    <submittedName>
        <fullName evidence="5">ATP-binding cassette domain-containing protein</fullName>
    </submittedName>
</protein>
<keyword evidence="1" id="KW-0472">Membrane</keyword>
<dbReference type="GO" id="GO:0022857">
    <property type="term" value="F:transmembrane transporter activity"/>
    <property type="evidence" value="ECO:0007669"/>
    <property type="project" value="TreeGrafter"/>
</dbReference>
<dbReference type="InterPro" id="IPR003439">
    <property type="entry name" value="ABC_transporter-like_ATP-bd"/>
</dbReference>
<dbReference type="GO" id="GO:0016887">
    <property type="term" value="F:ATP hydrolysis activity"/>
    <property type="evidence" value="ECO:0007669"/>
    <property type="project" value="InterPro"/>
</dbReference>
<name>A0A923S684_9BURK</name>
<keyword evidence="6" id="KW-1185">Reference proteome</keyword>
<dbReference type="GO" id="GO:0005886">
    <property type="term" value="C:plasma membrane"/>
    <property type="evidence" value="ECO:0007669"/>
    <property type="project" value="TreeGrafter"/>
</dbReference>
<dbReference type="GO" id="GO:0005524">
    <property type="term" value="F:ATP binding"/>
    <property type="evidence" value="ECO:0007669"/>
    <property type="project" value="UniProtKB-KW"/>
</dbReference>
<feature type="domain" description="ABC transporter" evidence="4">
    <location>
        <begin position="2"/>
        <end position="218"/>
    </location>
</feature>
<accession>A0A923S684</accession>
<proteinExistence type="predicted"/>
<evidence type="ECO:0000256" key="2">
    <source>
        <dbReference type="ARBA" id="ARBA00022741"/>
    </source>
</evidence>
<evidence type="ECO:0000256" key="1">
    <source>
        <dbReference type="ARBA" id="ARBA00022475"/>
    </source>
</evidence>
<dbReference type="InterPro" id="IPR003593">
    <property type="entry name" value="AAA+_ATPase"/>
</dbReference>
<dbReference type="EMBL" id="JACORU010000005">
    <property type="protein sequence ID" value="MBC5765892.1"/>
    <property type="molecule type" value="Genomic_DNA"/>
</dbReference>
<evidence type="ECO:0000259" key="4">
    <source>
        <dbReference type="PROSITE" id="PS50893"/>
    </source>
</evidence>
<keyword evidence="3 5" id="KW-0067">ATP-binding</keyword>
<evidence type="ECO:0000256" key="3">
    <source>
        <dbReference type="ARBA" id="ARBA00022840"/>
    </source>
</evidence>
<dbReference type="Gene3D" id="3.40.50.300">
    <property type="entry name" value="P-loop containing nucleotide triphosphate hydrolases"/>
    <property type="match status" value="1"/>
</dbReference>
<organism evidence="5 6">
    <name type="scientific">Ramlibacter albus</name>
    <dbReference type="NCBI Taxonomy" id="2079448"/>
    <lineage>
        <taxon>Bacteria</taxon>
        <taxon>Pseudomonadati</taxon>
        <taxon>Pseudomonadota</taxon>
        <taxon>Betaproteobacteria</taxon>
        <taxon>Burkholderiales</taxon>
        <taxon>Comamonadaceae</taxon>
        <taxon>Ramlibacter</taxon>
    </lineage>
</organism>
<dbReference type="PROSITE" id="PS00211">
    <property type="entry name" value="ABC_TRANSPORTER_1"/>
    <property type="match status" value="1"/>
</dbReference>
<dbReference type="Proteomes" id="UP000596827">
    <property type="component" value="Unassembled WGS sequence"/>
</dbReference>
<dbReference type="Pfam" id="PF00005">
    <property type="entry name" value="ABC_tran"/>
    <property type="match status" value="1"/>
</dbReference>
<keyword evidence="2" id="KW-0547">Nucleotide-binding</keyword>
<dbReference type="PANTHER" id="PTHR24220">
    <property type="entry name" value="IMPORT ATP-BINDING PROTEIN"/>
    <property type="match status" value="1"/>
</dbReference>